<dbReference type="EMBL" id="LXJU01000009">
    <property type="protein sequence ID" value="OGE52889.1"/>
    <property type="molecule type" value="Genomic_DNA"/>
</dbReference>
<feature type="compositionally biased region" description="Polar residues" evidence="1">
    <location>
        <begin position="63"/>
        <end position="82"/>
    </location>
</feature>
<reference evidence="2 3" key="1">
    <citation type="journal article" date="2016" name="Sci. Rep.">
        <title>Penicillium arizonense, a new, genome sequenced fungal species, reveals a high chemical diversity in secreted metabolites.</title>
        <authorList>
            <person name="Grijseels S."/>
            <person name="Nielsen J.C."/>
            <person name="Randelovic M."/>
            <person name="Nielsen J."/>
            <person name="Nielsen K.F."/>
            <person name="Workman M."/>
            <person name="Frisvad J.C."/>
        </authorList>
    </citation>
    <scope>NUCLEOTIDE SEQUENCE [LARGE SCALE GENOMIC DNA]</scope>
    <source>
        <strain evidence="2 3">CBS 141311</strain>
    </source>
</reference>
<protein>
    <submittedName>
        <fullName evidence="2">Uncharacterized protein</fullName>
    </submittedName>
</protein>
<dbReference type="Proteomes" id="UP000177622">
    <property type="component" value="Unassembled WGS sequence"/>
</dbReference>
<evidence type="ECO:0000313" key="3">
    <source>
        <dbReference type="Proteomes" id="UP000177622"/>
    </source>
</evidence>
<feature type="compositionally biased region" description="Basic residues" evidence="1">
    <location>
        <begin position="1"/>
        <end position="17"/>
    </location>
</feature>
<dbReference type="OrthoDB" id="4367615at2759"/>
<dbReference type="RefSeq" id="XP_022488328.1">
    <property type="nucleotide sequence ID" value="XM_022631811.1"/>
</dbReference>
<evidence type="ECO:0000256" key="1">
    <source>
        <dbReference type="SAM" id="MobiDB-lite"/>
    </source>
</evidence>
<feature type="region of interest" description="Disordered" evidence="1">
    <location>
        <begin position="1"/>
        <end position="37"/>
    </location>
</feature>
<feature type="region of interest" description="Disordered" evidence="1">
    <location>
        <begin position="63"/>
        <end position="102"/>
    </location>
</feature>
<sequence>MPHGHRPSSTHKRKKAKLGSQDTELPPGQSGNLNANAHVQPRVPNRTFRERLLSMERQLLSSSDTATGLGNGNQQPINTMPGDSSEVKIESDHGTKRKRTDRTGNFYDTLNFEPSYLQTRTTSAIEMFRDIQEGKILGTKLPSTPLEGPSNYMAWYVNIKLSLRQHGVWPVISGLERLDEGHPLYVWYERMIYHAMTLIWLSVSDGFKEQYPHFGEALMHDGGPDWDHSGDPGLALTLIGDVCRNPDYTRDRRNDLTEEEDDDYTVIVR</sequence>
<dbReference type="AlphaFoldDB" id="A0A1F5LJ07"/>
<comment type="caution">
    <text evidence="2">The sequence shown here is derived from an EMBL/GenBank/DDBJ whole genome shotgun (WGS) entry which is preliminary data.</text>
</comment>
<evidence type="ECO:0000313" key="2">
    <source>
        <dbReference type="EMBL" id="OGE52889.1"/>
    </source>
</evidence>
<proteinExistence type="predicted"/>
<feature type="compositionally biased region" description="Basic and acidic residues" evidence="1">
    <location>
        <begin position="85"/>
        <end position="94"/>
    </location>
</feature>
<organism evidence="2 3">
    <name type="scientific">Penicillium arizonense</name>
    <dbReference type="NCBI Taxonomy" id="1835702"/>
    <lineage>
        <taxon>Eukaryota</taxon>
        <taxon>Fungi</taxon>
        <taxon>Dikarya</taxon>
        <taxon>Ascomycota</taxon>
        <taxon>Pezizomycotina</taxon>
        <taxon>Eurotiomycetes</taxon>
        <taxon>Eurotiomycetidae</taxon>
        <taxon>Eurotiales</taxon>
        <taxon>Aspergillaceae</taxon>
        <taxon>Penicillium</taxon>
    </lineage>
</organism>
<gene>
    <name evidence="2" type="ORF">PENARI_c009G03475</name>
</gene>
<accession>A0A1F5LJ07</accession>
<keyword evidence="3" id="KW-1185">Reference proteome</keyword>
<dbReference type="GeneID" id="34576545"/>
<name>A0A1F5LJ07_PENAI</name>